<feature type="domain" description="Rad21/Rec8-like protein N-terminal" evidence="4">
    <location>
        <begin position="21"/>
        <end position="111"/>
    </location>
</feature>
<accession>Q758P5</accession>
<dbReference type="GO" id="GO:0005634">
    <property type="term" value="C:nucleus"/>
    <property type="evidence" value="ECO:0007669"/>
    <property type="project" value="UniProtKB-SubCell"/>
</dbReference>
<dbReference type="GeneID" id="4620745"/>
<feature type="region of interest" description="Disordered" evidence="3">
    <location>
        <begin position="500"/>
        <end position="519"/>
    </location>
</feature>
<dbReference type="OrthoDB" id="5427633at2759"/>
<dbReference type="InParanoid" id="Q758P5"/>
<feature type="region of interest" description="Disordered" evidence="3">
    <location>
        <begin position="384"/>
        <end position="424"/>
    </location>
</feature>
<dbReference type="GO" id="GO:0003682">
    <property type="term" value="F:chromatin binding"/>
    <property type="evidence" value="ECO:0000318"/>
    <property type="project" value="GO_Central"/>
</dbReference>
<dbReference type="eggNOG" id="ENOG502QWJ1">
    <property type="taxonomic scope" value="Eukaryota"/>
</dbReference>
<evidence type="ECO:0000256" key="1">
    <source>
        <dbReference type="ARBA" id="ARBA00004123"/>
    </source>
</evidence>
<dbReference type="OMA" id="YGVTICY"/>
<evidence type="ECO:0000313" key="6">
    <source>
        <dbReference type="Proteomes" id="UP000000591"/>
    </source>
</evidence>
<dbReference type="InterPro" id="IPR006910">
    <property type="entry name" value="Rad21_Rec8_N"/>
</dbReference>
<name>Q758P5_EREGS</name>
<protein>
    <submittedName>
        <fullName evidence="5">AEL292Wp</fullName>
    </submittedName>
</protein>
<gene>
    <name evidence="5" type="ORF">AGOS_AEL292W</name>
</gene>
<organism evidence="5 6">
    <name type="scientific">Eremothecium gossypii (strain ATCC 10895 / CBS 109.51 / FGSC 9923 / NRRL Y-1056)</name>
    <name type="common">Yeast</name>
    <name type="synonym">Ashbya gossypii</name>
    <dbReference type="NCBI Taxonomy" id="284811"/>
    <lineage>
        <taxon>Eukaryota</taxon>
        <taxon>Fungi</taxon>
        <taxon>Dikarya</taxon>
        <taxon>Ascomycota</taxon>
        <taxon>Saccharomycotina</taxon>
        <taxon>Saccharomycetes</taxon>
        <taxon>Saccharomycetales</taxon>
        <taxon>Saccharomycetaceae</taxon>
        <taxon>Eremothecium</taxon>
    </lineage>
</organism>
<dbReference type="PANTHER" id="PTHR12585">
    <property type="entry name" value="SCC1 / RAD21 FAMILY MEMBER"/>
    <property type="match status" value="1"/>
</dbReference>
<comment type="subcellular location">
    <subcellularLocation>
        <location evidence="1">Nucleus</location>
    </subcellularLocation>
</comment>
<feature type="region of interest" description="Disordered" evidence="3">
    <location>
        <begin position="266"/>
        <end position="297"/>
    </location>
</feature>
<proteinExistence type="predicted"/>
<keyword evidence="6" id="KW-1185">Reference proteome</keyword>
<evidence type="ECO:0000259" key="4">
    <source>
        <dbReference type="Pfam" id="PF04825"/>
    </source>
</evidence>
<dbReference type="CDD" id="cd21790">
    <property type="entry name" value="Rad21_Rec8_M_ScRec8p-like"/>
    <property type="match status" value="1"/>
</dbReference>
<evidence type="ECO:0000256" key="3">
    <source>
        <dbReference type="SAM" id="MobiDB-lite"/>
    </source>
</evidence>
<dbReference type="KEGG" id="ago:AGOS_AEL292W"/>
<dbReference type="GO" id="GO:0008278">
    <property type="term" value="C:cohesin complex"/>
    <property type="evidence" value="ECO:0000318"/>
    <property type="project" value="GO_Central"/>
</dbReference>
<dbReference type="RefSeq" id="NP_984568.2">
    <property type="nucleotide sequence ID" value="NM_209921.2"/>
</dbReference>
<dbReference type="STRING" id="284811.Q758P5"/>
<dbReference type="AlphaFoldDB" id="Q758P5"/>
<dbReference type="HOGENOM" id="CLU_399675_0_0_1"/>
<sequence length="629" mass="69894">MANYPSILLQYEDTEGTGHSGVSIAWLLSNFGTGSVTLASSGGTGGSMKCKRRDILNVSIPETCKVISENGAELPLRFSSNLLYGVTVCYSKKTDFILSDVVQMKGQLQRKLFGLESALRQGRIPEGAKDTVSAQEFLADDPLFDVAQWGNVRLELDGPDGTRSLEIRQQDFLQELNNQDGSFVEAQAGRRGRLGSVDEELASIDMDLNFEIDDLVSEDGRRRDELASERSEDEARFELNFNDPFEESQNQLPDVIEGSLLQEDEDMAPDAKHPREEDQAADAEQSPEPETKKRKIAGGAVGLGRLVCDEKISLATETLRDNHNKYAENMEMGRKSGGVSVKGSAPGWHQLLAVQEQPVFLQKAFCDLLGSRNEDERMAHMERGRALARSSVPSSRSSSVMSTEQGRRMGPGFDTMRRGSSQSDTQSNLLPVFLEDDQMQHDTQLDADDEALRGTDFMNADLLPSSIGRTTSRYGTADSGEHMDILRNTMQIQARNIASKRTDTASSQQSNVKHSSIDSEMKVAHSAGLDDQTRKFYEYIKERADFVGKTTRSHEPYHKKLLFEDLIPSKVSQEDPENPHDYKAVSKRIAATAFLSLLNLASKELVRLETFDLEDKCEVMKGDDLIIYC</sequence>
<evidence type="ECO:0000256" key="2">
    <source>
        <dbReference type="ARBA" id="ARBA00023242"/>
    </source>
</evidence>
<dbReference type="PANTHER" id="PTHR12585:SF51">
    <property type="entry name" value="MEIOTIC RECOMBINATION PROTEIN REC8"/>
    <property type="match status" value="1"/>
</dbReference>
<reference evidence="6" key="2">
    <citation type="journal article" date="2013" name="G3 (Bethesda)">
        <title>Genomes of Ashbya fungi isolated from insects reveal four mating-type loci, numerous translocations, lack of transposons, and distinct gene duplications.</title>
        <authorList>
            <person name="Dietrich F.S."/>
            <person name="Voegeli S."/>
            <person name="Kuo S."/>
            <person name="Philippsen P."/>
        </authorList>
    </citation>
    <scope>GENOME REANNOTATION</scope>
    <source>
        <strain evidence="6">ATCC 10895 / CBS 109.51 / FGSC 9923 / NRRL Y-1056</strain>
    </source>
</reference>
<feature type="compositionally biased region" description="Polar residues" evidence="3">
    <location>
        <begin position="504"/>
        <end position="514"/>
    </location>
</feature>
<reference evidence="5 6" key="1">
    <citation type="journal article" date="2004" name="Science">
        <title>The Ashbya gossypii genome as a tool for mapping the ancient Saccharomyces cerevisiae genome.</title>
        <authorList>
            <person name="Dietrich F.S."/>
            <person name="Voegeli S."/>
            <person name="Brachat S."/>
            <person name="Lerch A."/>
            <person name="Gates K."/>
            <person name="Steiner S."/>
            <person name="Mohr C."/>
            <person name="Pohlmann R."/>
            <person name="Luedi P."/>
            <person name="Choi S."/>
            <person name="Wing R.A."/>
            <person name="Flavier A."/>
            <person name="Gaffney T.D."/>
            <person name="Philippsen P."/>
        </authorList>
    </citation>
    <scope>NUCLEOTIDE SEQUENCE [LARGE SCALE GENOMIC DNA]</scope>
    <source>
        <strain evidence="6">ATCC 10895 / CBS 109.51 / FGSC 9923 / NRRL Y-1056</strain>
    </source>
</reference>
<evidence type="ECO:0000313" key="5">
    <source>
        <dbReference type="EMBL" id="AAS52392.2"/>
    </source>
</evidence>
<feature type="region of interest" description="Disordered" evidence="3">
    <location>
        <begin position="221"/>
        <end position="251"/>
    </location>
</feature>
<dbReference type="Pfam" id="PF04825">
    <property type="entry name" value="Rad21_Rec8_N"/>
    <property type="match status" value="1"/>
</dbReference>
<dbReference type="GO" id="GO:0007062">
    <property type="term" value="P:sister chromatid cohesion"/>
    <property type="evidence" value="ECO:0000318"/>
    <property type="project" value="GO_Central"/>
</dbReference>
<feature type="compositionally biased region" description="Low complexity" evidence="3">
    <location>
        <begin position="389"/>
        <end position="402"/>
    </location>
</feature>
<dbReference type="EMBL" id="AE016818">
    <property type="protein sequence ID" value="AAS52392.2"/>
    <property type="molecule type" value="Genomic_DNA"/>
</dbReference>
<dbReference type="GO" id="GO:0006302">
    <property type="term" value="P:double-strand break repair"/>
    <property type="evidence" value="ECO:0000318"/>
    <property type="project" value="GO_Central"/>
</dbReference>
<feature type="compositionally biased region" description="Basic and acidic residues" evidence="3">
    <location>
        <begin position="269"/>
        <end position="278"/>
    </location>
</feature>
<dbReference type="FunCoup" id="Q758P5">
    <property type="interactions" value="145"/>
</dbReference>
<dbReference type="Proteomes" id="UP000000591">
    <property type="component" value="Chromosome V"/>
</dbReference>
<feature type="compositionally biased region" description="Basic and acidic residues" evidence="3">
    <location>
        <begin position="221"/>
        <end position="237"/>
    </location>
</feature>
<dbReference type="InterPro" id="IPR039781">
    <property type="entry name" value="Rad21/Rec8-like"/>
</dbReference>
<keyword evidence="2" id="KW-0539">Nucleus</keyword>